<keyword evidence="1" id="KW-0805">Transcription regulation</keyword>
<protein>
    <submittedName>
        <fullName evidence="7">Colanic acid capsular biosynthesis activation protein A</fullName>
    </submittedName>
</protein>
<proteinExistence type="predicted"/>
<dbReference type="SMART" id="SM00421">
    <property type="entry name" value="HTH_LUXR"/>
    <property type="match status" value="1"/>
</dbReference>
<dbReference type="KEGG" id="sfw:WN53_19150"/>
<dbReference type="STRING" id="47917.AV650_14575"/>
<dbReference type="GO" id="GO:0006355">
    <property type="term" value="P:regulation of DNA-templated transcription"/>
    <property type="evidence" value="ECO:0007669"/>
    <property type="project" value="InterPro"/>
</dbReference>
<dbReference type="CDD" id="cd06170">
    <property type="entry name" value="LuxR_C_like"/>
    <property type="match status" value="1"/>
</dbReference>
<dbReference type="InterPro" id="IPR036388">
    <property type="entry name" value="WH-like_DNA-bd_sf"/>
</dbReference>
<evidence type="ECO:0000256" key="1">
    <source>
        <dbReference type="ARBA" id="ARBA00023015"/>
    </source>
</evidence>
<accession>A0A0F7HER1</accession>
<reference evidence="7" key="1">
    <citation type="submission" date="2019-05" db="EMBL/GenBank/DDBJ databases">
        <authorList>
            <consortium name="Pathogen Informatics"/>
        </authorList>
    </citation>
    <scope>NUCLEOTIDE SEQUENCE [LARGE SCALE GENOMIC DNA]</scope>
    <source>
        <strain evidence="7">NCTC12965</strain>
        <strain evidence="6 8">NCTC13193</strain>
    </source>
</reference>
<dbReference type="Pfam" id="PF00196">
    <property type="entry name" value="GerE"/>
    <property type="match status" value="1"/>
</dbReference>
<evidence type="ECO:0000313" key="6">
    <source>
        <dbReference type="EMBL" id="VEI68732.1"/>
    </source>
</evidence>
<dbReference type="SUPFAM" id="SSF46894">
    <property type="entry name" value="C-terminal effector domain of the bipartite response regulators"/>
    <property type="match status" value="1"/>
</dbReference>
<dbReference type="InterPro" id="IPR000792">
    <property type="entry name" value="Tscrpt_reg_LuxR_C"/>
</dbReference>
<evidence type="ECO:0000313" key="7">
    <source>
        <dbReference type="EMBL" id="VTR47482.1"/>
    </source>
</evidence>
<dbReference type="InterPro" id="IPR016032">
    <property type="entry name" value="Sig_transdc_resp-reg_C-effctor"/>
</dbReference>
<keyword evidence="3" id="KW-0010">Activator</keyword>
<sequence>MKLLVVDECCFTRIGIANHFTDNVFASVNCCPDIDTALPLLASFKPNHILVNLSNYCRCTTDNQLLSAFITAAWRATVYIYLDVPYPYSESPLRIASNTFLFNKTVLPIALKTLSKIPSELMKDEEAHSLFSPQELTVMRYWMSEMPNYRIAKKLQISAHTVYVHKRHITEKINVRNRLEFYSLYNILRYFYPPEPTTFKPVGSASLELRAAV</sequence>
<feature type="domain" description="HTH luxR-type" evidence="5">
    <location>
        <begin position="124"/>
        <end position="189"/>
    </location>
</feature>
<dbReference type="GeneID" id="30322293"/>
<organism evidence="7">
    <name type="scientific">Serratia fonticola</name>
    <dbReference type="NCBI Taxonomy" id="47917"/>
    <lineage>
        <taxon>Bacteria</taxon>
        <taxon>Pseudomonadati</taxon>
        <taxon>Pseudomonadota</taxon>
        <taxon>Gammaproteobacteria</taxon>
        <taxon>Enterobacterales</taxon>
        <taxon>Yersiniaceae</taxon>
        <taxon>Serratia</taxon>
    </lineage>
</organism>
<evidence type="ECO:0000256" key="4">
    <source>
        <dbReference type="ARBA" id="ARBA00023163"/>
    </source>
</evidence>
<dbReference type="PANTHER" id="PTHR44688:SF16">
    <property type="entry name" value="DNA-BINDING TRANSCRIPTIONAL ACTIVATOR DEVR_DOSR"/>
    <property type="match status" value="1"/>
</dbReference>
<evidence type="ECO:0000259" key="5">
    <source>
        <dbReference type="PROSITE" id="PS50043"/>
    </source>
</evidence>
<dbReference type="EMBL" id="LR134492">
    <property type="protein sequence ID" value="VEI68732.1"/>
    <property type="molecule type" value="Genomic_DNA"/>
</dbReference>
<dbReference type="RefSeq" id="WP_046808174.1">
    <property type="nucleotide sequence ID" value="NZ_CAMISI010000007.1"/>
</dbReference>
<dbReference type="PANTHER" id="PTHR44688">
    <property type="entry name" value="DNA-BINDING TRANSCRIPTIONAL ACTIVATOR DEVR_DOSR"/>
    <property type="match status" value="1"/>
</dbReference>
<evidence type="ECO:0000256" key="3">
    <source>
        <dbReference type="ARBA" id="ARBA00023159"/>
    </source>
</evidence>
<dbReference type="Proteomes" id="UP000270487">
    <property type="component" value="Chromosome"/>
</dbReference>
<evidence type="ECO:0000313" key="8">
    <source>
        <dbReference type="Proteomes" id="UP000270487"/>
    </source>
</evidence>
<name>A0A0F7HER1_SERFO</name>
<keyword evidence="4" id="KW-0804">Transcription</keyword>
<dbReference type="PROSITE" id="PS50043">
    <property type="entry name" value="HTH_LUXR_2"/>
    <property type="match status" value="1"/>
</dbReference>
<evidence type="ECO:0000256" key="2">
    <source>
        <dbReference type="ARBA" id="ARBA00023125"/>
    </source>
</evidence>
<dbReference type="AlphaFoldDB" id="A0A0F7HER1"/>
<dbReference type="GO" id="GO:0003677">
    <property type="term" value="F:DNA binding"/>
    <property type="evidence" value="ECO:0007669"/>
    <property type="project" value="UniProtKB-KW"/>
</dbReference>
<keyword evidence="2" id="KW-0238">DNA-binding</keyword>
<gene>
    <name evidence="7" type="primary">rcsA_2</name>
    <name evidence="6" type="synonym">rcsA_1</name>
    <name evidence="7" type="ORF">NCTC12965_05522</name>
    <name evidence="6" type="ORF">NCTC13193_02419</name>
</gene>
<dbReference type="Gene3D" id="1.10.10.10">
    <property type="entry name" value="Winged helix-like DNA-binding domain superfamily/Winged helix DNA-binding domain"/>
    <property type="match status" value="1"/>
</dbReference>
<dbReference type="EMBL" id="CABEEZ010000117">
    <property type="protein sequence ID" value="VTR47482.1"/>
    <property type="molecule type" value="Genomic_DNA"/>
</dbReference>